<protein>
    <submittedName>
        <fullName evidence="1">Uncharacterized protein</fullName>
    </submittedName>
</protein>
<reference evidence="1" key="1">
    <citation type="submission" date="2020-05" db="UniProtKB">
        <authorList>
            <consortium name="EnsemblMetazoa"/>
        </authorList>
    </citation>
    <scope>IDENTIFICATION</scope>
    <source>
        <strain evidence="1">TTRI</strain>
    </source>
</reference>
<keyword evidence="2" id="KW-1185">Reference proteome</keyword>
<accession>A0A1A9VLD8</accession>
<dbReference type="STRING" id="7395.A0A1A9VLD8"/>
<dbReference type="AlphaFoldDB" id="A0A1A9VLD8"/>
<dbReference type="EnsemblMetazoa" id="GAUT040620-RA">
    <property type="protein sequence ID" value="GAUT040620-PA"/>
    <property type="gene ID" value="GAUT040620"/>
</dbReference>
<proteinExistence type="predicted"/>
<name>A0A1A9VLD8_GLOAU</name>
<organism evidence="1 2">
    <name type="scientific">Glossina austeni</name>
    <name type="common">Savannah tsetse fly</name>
    <dbReference type="NCBI Taxonomy" id="7395"/>
    <lineage>
        <taxon>Eukaryota</taxon>
        <taxon>Metazoa</taxon>
        <taxon>Ecdysozoa</taxon>
        <taxon>Arthropoda</taxon>
        <taxon>Hexapoda</taxon>
        <taxon>Insecta</taxon>
        <taxon>Pterygota</taxon>
        <taxon>Neoptera</taxon>
        <taxon>Endopterygota</taxon>
        <taxon>Diptera</taxon>
        <taxon>Brachycera</taxon>
        <taxon>Muscomorpha</taxon>
        <taxon>Hippoboscoidea</taxon>
        <taxon>Glossinidae</taxon>
        <taxon>Glossina</taxon>
    </lineage>
</organism>
<sequence>MTQQMNYFVTCANNRDFDSLQYICLPLQSPVSLFFSSFSPVSGLANLAKAFWSVRSIKLPGPGFSLPFATNATMTLSSLRALATNLAKCSATVIVLDKSLNGPVFADVAT</sequence>
<dbReference type="VEuPathDB" id="VectorBase:GAUT040620"/>
<evidence type="ECO:0000313" key="2">
    <source>
        <dbReference type="Proteomes" id="UP000078200"/>
    </source>
</evidence>
<evidence type="ECO:0000313" key="1">
    <source>
        <dbReference type="EnsemblMetazoa" id="GAUT040620-PA"/>
    </source>
</evidence>
<dbReference type="Proteomes" id="UP000078200">
    <property type="component" value="Unassembled WGS sequence"/>
</dbReference>